<evidence type="ECO:0000313" key="4">
    <source>
        <dbReference type="Proteomes" id="UP000570010"/>
    </source>
</evidence>
<proteinExistence type="predicted"/>
<comment type="caution">
    <text evidence="2">The sequence shown here is derived from an EMBL/GenBank/DDBJ whole genome shotgun (WGS) entry which is preliminary data.</text>
</comment>
<dbReference type="Proteomes" id="UP000570010">
    <property type="component" value="Unassembled WGS sequence"/>
</dbReference>
<organism evidence="2 3">
    <name type="scientific">Bacillus aquiflavi</name>
    <dbReference type="NCBI Taxonomy" id="2672567"/>
    <lineage>
        <taxon>Bacteria</taxon>
        <taxon>Bacillati</taxon>
        <taxon>Bacillota</taxon>
        <taxon>Bacilli</taxon>
        <taxon>Bacillales</taxon>
        <taxon>Bacillaceae</taxon>
        <taxon>Bacillus</taxon>
    </lineage>
</organism>
<keyword evidence="3" id="KW-1185">Reference proteome</keyword>
<name>A0A6B3VW73_9BACI</name>
<gene>
    <name evidence="2" type="ORF">G4D64_08155</name>
    <name evidence="1" type="ORF">H1Z61_08760</name>
</gene>
<dbReference type="RefSeq" id="WP_163241880.1">
    <property type="nucleotide sequence ID" value="NZ_JAAIWN010000016.1"/>
</dbReference>
<evidence type="ECO:0000313" key="1">
    <source>
        <dbReference type="EMBL" id="MBA4537231.1"/>
    </source>
</evidence>
<evidence type="ECO:0000313" key="3">
    <source>
        <dbReference type="Proteomes" id="UP000472971"/>
    </source>
</evidence>
<dbReference type="EMBL" id="JACEIO010000018">
    <property type="protein sequence ID" value="MBA4537231.1"/>
    <property type="molecule type" value="Genomic_DNA"/>
</dbReference>
<accession>A0A6B3VW73</accession>
<evidence type="ECO:0000313" key="2">
    <source>
        <dbReference type="EMBL" id="NEY81488.1"/>
    </source>
</evidence>
<dbReference type="AlphaFoldDB" id="A0A6B3VW73"/>
<reference evidence="2 3" key="1">
    <citation type="submission" date="2020-02" db="EMBL/GenBank/DDBJ databases">
        <title>Bacillus aquiflavi sp. nov., isolated from yellow water of strong flavor Chinese baijiu in Yibin region of China.</title>
        <authorList>
            <person name="Xie J."/>
        </authorList>
    </citation>
    <scope>NUCLEOTIDE SEQUENCE [LARGE SCALE GENOMIC DNA]</scope>
    <source>
        <strain evidence="2 3">3H-10</strain>
    </source>
</reference>
<protein>
    <submittedName>
        <fullName evidence="2">Uncharacterized protein</fullName>
    </submittedName>
</protein>
<dbReference type="Proteomes" id="UP000472971">
    <property type="component" value="Unassembled WGS sequence"/>
</dbReference>
<reference evidence="1 4" key="2">
    <citation type="submission" date="2020-07" db="EMBL/GenBank/DDBJ databases">
        <authorList>
            <person name="Feng H."/>
        </authorList>
    </citation>
    <scope>NUCLEOTIDE SEQUENCE [LARGE SCALE GENOMIC DNA]</scope>
    <source>
        <strain evidence="4">s-12</strain>
        <strain evidence="1">S-12</strain>
    </source>
</reference>
<sequence length="528" mass="57182">MTQFIIPNRPFASEPITGLMTPDGIFEVSLGKQMIHAHFMNNGPAIDQVQIYIESVSDPGIVVTPRTYKIDHAATGVSHLFSWEADFSAATPGKHMVSFIVITAAGLQRIIKTIFLTKMSFNPATHSFSVMTPEAVFNVAFKKMIGPRDPHCSNKKNTQGDEKATLLEVLNGVGNSRANDDESENLLDYLSKAISVTNDPRFKLCVPQLLLGELEAQLQLTPPSEGQYGDLPFQDPWWKVVLAVVAFVLLVAAAIAEAVDGSGDITAGAGGTHDLPNDSGGSCCTIEASGGGTSKVAAGLVAAAATVATIAGASDTRDPFRKGQDHTAPNAGELTVTEEMKMSFSYPEAIMPGKPFKVKVDWKYQRNTTGGTYTYNDIETNANTHLLSKYEMSAPDVIHLDNDEKFIVKAQFYDADHNLFTGNQLFVQCFLIGLDGQWNSFVLQDTGIDKDETVNDGTYTGSKYFSRKDNGIWKYLVIAQDINHATPDMEPEEAAQIIGGMLLTNQLSISFEGGTCPIVYDGEVNVIG</sequence>
<dbReference type="EMBL" id="JAAIWN010000016">
    <property type="protein sequence ID" value="NEY81488.1"/>
    <property type="molecule type" value="Genomic_DNA"/>
</dbReference>